<evidence type="ECO:0000256" key="2">
    <source>
        <dbReference type="SAM" id="SignalP"/>
    </source>
</evidence>
<evidence type="ECO:0000313" key="4">
    <source>
        <dbReference type="Proteomes" id="UP000588068"/>
    </source>
</evidence>
<keyword evidence="2" id="KW-0732">Signal</keyword>
<protein>
    <recommendedName>
        <fullName evidence="5">Type IV pilus biogenesis protein PilP</fullName>
    </recommendedName>
</protein>
<dbReference type="RefSeq" id="WP_184331347.1">
    <property type="nucleotide sequence ID" value="NZ_JACHHZ010000002.1"/>
</dbReference>
<accession>A0A841HK63</accession>
<comment type="caution">
    <text evidence="3">The sequence shown here is derived from an EMBL/GenBank/DDBJ whole genome shotgun (WGS) entry which is preliminary data.</text>
</comment>
<dbReference type="Proteomes" id="UP000588068">
    <property type="component" value="Unassembled WGS sequence"/>
</dbReference>
<feature type="signal peptide" evidence="2">
    <location>
        <begin position="1"/>
        <end position="25"/>
    </location>
</feature>
<proteinExistence type="predicted"/>
<evidence type="ECO:0000256" key="1">
    <source>
        <dbReference type="SAM" id="MobiDB-lite"/>
    </source>
</evidence>
<keyword evidence="4" id="KW-1185">Reference proteome</keyword>
<dbReference type="EMBL" id="JACHHZ010000002">
    <property type="protein sequence ID" value="MBB6093216.1"/>
    <property type="molecule type" value="Genomic_DNA"/>
</dbReference>
<gene>
    <name evidence="3" type="ORF">HNQ60_002094</name>
</gene>
<organism evidence="3 4">
    <name type="scientific">Povalibacter uvarum</name>
    <dbReference type="NCBI Taxonomy" id="732238"/>
    <lineage>
        <taxon>Bacteria</taxon>
        <taxon>Pseudomonadati</taxon>
        <taxon>Pseudomonadota</taxon>
        <taxon>Gammaproteobacteria</taxon>
        <taxon>Steroidobacterales</taxon>
        <taxon>Steroidobacteraceae</taxon>
        <taxon>Povalibacter</taxon>
    </lineage>
</organism>
<reference evidence="3 4" key="1">
    <citation type="submission" date="2020-08" db="EMBL/GenBank/DDBJ databases">
        <title>Genomic Encyclopedia of Type Strains, Phase IV (KMG-IV): sequencing the most valuable type-strain genomes for metagenomic binning, comparative biology and taxonomic classification.</title>
        <authorList>
            <person name="Goeker M."/>
        </authorList>
    </citation>
    <scope>NUCLEOTIDE SEQUENCE [LARGE SCALE GENOMIC DNA]</scope>
    <source>
        <strain evidence="3 4">DSM 26723</strain>
    </source>
</reference>
<sequence length="153" mass="16633">MRQSHVALLMLLLVPAALTRIPAAAADDFKVMKLEQDMRNIERQVQDLSRQLNELQQRASRAGDRPSSAPSSSAAPAPSTEWLNADAWKRVRPGMTELEVLGLLGPPTSMRGAADSGTRQLLYAMEIGSSGFLGGSVLLKDRRVAEVQVPTLR</sequence>
<evidence type="ECO:0000313" key="3">
    <source>
        <dbReference type="EMBL" id="MBB6093216.1"/>
    </source>
</evidence>
<evidence type="ECO:0008006" key="5">
    <source>
        <dbReference type="Google" id="ProtNLM"/>
    </source>
</evidence>
<name>A0A841HK63_9GAMM</name>
<dbReference type="AlphaFoldDB" id="A0A841HK63"/>
<feature type="region of interest" description="Disordered" evidence="1">
    <location>
        <begin position="51"/>
        <end position="81"/>
    </location>
</feature>
<feature type="compositionally biased region" description="Low complexity" evidence="1">
    <location>
        <begin position="66"/>
        <end position="79"/>
    </location>
</feature>
<feature type="chain" id="PRO_5032470025" description="Type IV pilus biogenesis protein PilP" evidence="2">
    <location>
        <begin position="26"/>
        <end position="153"/>
    </location>
</feature>